<gene>
    <name evidence="11" type="ORF">P5673_020123</name>
</gene>
<name>A0AAD9QAP9_ACRCE</name>
<evidence type="ECO:0000256" key="5">
    <source>
        <dbReference type="ARBA" id="ARBA00023136"/>
    </source>
</evidence>
<dbReference type="PROSITE" id="PS50024">
    <property type="entry name" value="SEA"/>
    <property type="match status" value="1"/>
</dbReference>
<evidence type="ECO:0000256" key="3">
    <source>
        <dbReference type="ARBA" id="ARBA00022729"/>
    </source>
</evidence>
<feature type="region of interest" description="Disordered" evidence="7">
    <location>
        <begin position="111"/>
        <end position="139"/>
    </location>
</feature>
<feature type="compositionally biased region" description="Polar residues" evidence="7">
    <location>
        <begin position="318"/>
        <end position="330"/>
    </location>
</feature>
<dbReference type="GO" id="GO:0005886">
    <property type="term" value="C:plasma membrane"/>
    <property type="evidence" value="ECO:0007669"/>
    <property type="project" value="TreeGrafter"/>
</dbReference>
<accession>A0AAD9QAP9</accession>
<evidence type="ECO:0000259" key="10">
    <source>
        <dbReference type="PROSITE" id="PS51212"/>
    </source>
</evidence>
<feature type="compositionally biased region" description="Polar residues" evidence="7">
    <location>
        <begin position="629"/>
        <end position="638"/>
    </location>
</feature>
<dbReference type="PANTHER" id="PTHR24269:SF16">
    <property type="entry name" value="PROTEIN SLG1"/>
    <property type="match status" value="1"/>
</dbReference>
<keyword evidence="3 8" id="KW-0732">Signal</keyword>
<dbReference type="InterPro" id="IPR000082">
    <property type="entry name" value="SEA_dom"/>
</dbReference>
<feature type="chain" id="PRO_5041994579" evidence="8">
    <location>
        <begin position="22"/>
        <end position="994"/>
    </location>
</feature>
<dbReference type="Gene3D" id="3.30.70.960">
    <property type="entry name" value="SEA domain"/>
    <property type="match status" value="1"/>
</dbReference>
<comment type="caution">
    <text evidence="11">The sequence shown here is derived from an EMBL/GenBank/DDBJ whole genome shotgun (WGS) entry which is preliminary data.</text>
</comment>
<feature type="compositionally biased region" description="Basic and acidic residues" evidence="7">
    <location>
        <begin position="303"/>
        <end position="317"/>
    </location>
</feature>
<dbReference type="PROSITE" id="PS51212">
    <property type="entry name" value="WSC"/>
    <property type="match status" value="1"/>
</dbReference>
<dbReference type="SMART" id="SM00321">
    <property type="entry name" value="WSC"/>
    <property type="match status" value="1"/>
</dbReference>
<keyword evidence="4" id="KW-1133">Transmembrane helix</keyword>
<dbReference type="InterPro" id="IPR051836">
    <property type="entry name" value="Kremen_rcpt"/>
</dbReference>
<evidence type="ECO:0000313" key="11">
    <source>
        <dbReference type="EMBL" id="KAK2557758.1"/>
    </source>
</evidence>
<evidence type="ECO:0000256" key="8">
    <source>
        <dbReference type="SAM" id="SignalP"/>
    </source>
</evidence>
<sequence>MQITVAFELLIVVSSLQGLLGLPIDRELIRVKRKGETGNDDDVELTRKVRRLQEDKEIQLRHKRRFFPQYVTERNPSEGYKSKMEARSSRSAREDIDITARRSERFGLRIRKRSSYEDGSSSGSGEQMEKSSTSGAGLWNPRSIFPEVLSKRDDKRSMSGNSLNSLIAALKAISSLTPEESDTSGKDADISGSGVLVAPEMKEDDDKLPKFFQAEGVSASGENPEEALQKINEATQNELSGEVEIKNTREIKSDHKTGQTLYKRELQRGLLADDLIAAIENEKKYVDADGDEEASNSESAQGRGDKEEKRADARSTKEQAQGGSGVTTAQAFPETPKAMRYLTDALLPVSFYRVRRSSQENFFLHSAKSLGENDALNGESLVARFYRDQDGHADLSEPIDNSLASLPSETKDVFNTREQIKPEKRETHYQPPGDLTEPRVVYTRQIRDIPETIIERPAFYSRSVEESGMESSYGGEDDDEATLTIHEREIREDGYVGCFEDKSSERDLPRVLSVSHLTPDTCRTACQNAGHAYAGVQYGYLCRCGDTYGKYGKVPDEECNALCSGDKMQKCGGFWKSAIFTTAGAMQPSKRGNFFHIESVQPITEDIFDMPRSEIPLGEDQSHGVVTFTESSKLTTSPAPKKPPPMDTTSDSSGSYVKEIHQTTSVQESPVLDTSRVTVTQPTLSSKPENTANDHVTTHKVQVESSQVKDDVSNAHALENESLPVNEDSAAEQNLDPELADLPSPDPQASHIDSAPVEDFDLSPQQVTIPLESPPYQVARFNAPQGDQAPHGTHGSQLMYLHQQQDILSKPTPKTIAAVPPGDVESGTVAYTGTLKLKQSWLDQFGNGESAESKILSGNIEQAFKNIFKEEPKFVSAEVVGFREGLVKHNPNTIRKVVVPFILTFKNGISDVKDKLKNMVRITGKLDDMPVYKDSLQIAEYSHTTEIAKTVNTTKEKHAEEEAKRSSVNVPNGEVDPFLKGIFSQISNEMKDNS</sequence>
<evidence type="ECO:0000256" key="4">
    <source>
        <dbReference type="ARBA" id="ARBA00022989"/>
    </source>
</evidence>
<reference evidence="11" key="2">
    <citation type="journal article" date="2023" name="Science">
        <title>Genomic signatures of disease resistance in endangered staghorn corals.</title>
        <authorList>
            <person name="Vollmer S.V."/>
            <person name="Selwyn J.D."/>
            <person name="Despard B.A."/>
            <person name="Roesel C.L."/>
        </authorList>
    </citation>
    <scope>NUCLEOTIDE SEQUENCE</scope>
    <source>
        <strain evidence="11">K2</strain>
    </source>
</reference>
<feature type="compositionally biased region" description="Basic and acidic residues" evidence="7">
    <location>
        <begin position="80"/>
        <end position="96"/>
    </location>
</feature>
<keyword evidence="6" id="KW-0325">Glycoprotein</keyword>
<feature type="region of interest" description="Disordered" evidence="7">
    <location>
        <begin position="287"/>
        <end position="332"/>
    </location>
</feature>
<feature type="region of interest" description="Disordered" evidence="7">
    <location>
        <begin position="629"/>
        <end position="711"/>
    </location>
</feature>
<dbReference type="Pfam" id="PF01390">
    <property type="entry name" value="SEA"/>
    <property type="match status" value="1"/>
</dbReference>
<feature type="signal peptide" evidence="8">
    <location>
        <begin position="1"/>
        <end position="21"/>
    </location>
</feature>
<dbReference type="SUPFAM" id="SSF82671">
    <property type="entry name" value="SEA domain"/>
    <property type="match status" value="1"/>
</dbReference>
<evidence type="ECO:0000256" key="7">
    <source>
        <dbReference type="SAM" id="MobiDB-lite"/>
    </source>
</evidence>
<feature type="compositionally biased region" description="Polar residues" evidence="7">
    <location>
        <begin position="675"/>
        <end position="706"/>
    </location>
</feature>
<feature type="domain" description="WSC" evidence="10">
    <location>
        <begin position="492"/>
        <end position="583"/>
    </location>
</feature>
<evidence type="ECO:0000256" key="1">
    <source>
        <dbReference type="ARBA" id="ARBA00004167"/>
    </source>
</evidence>
<evidence type="ECO:0000313" key="12">
    <source>
        <dbReference type="Proteomes" id="UP001249851"/>
    </source>
</evidence>
<protein>
    <submittedName>
        <fullName evidence="11">Xylosyltransferase oxt</fullName>
    </submittedName>
</protein>
<feature type="domain" description="SEA" evidence="9">
    <location>
        <begin position="827"/>
        <end position="943"/>
    </location>
</feature>
<evidence type="ECO:0000256" key="2">
    <source>
        <dbReference type="ARBA" id="ARBA00022692"/>
    </source>
</evidence>
<keyword evidence="2" id="KW-0812">Transmembrane</keyword>
<dbReference type="InterPro" id="IPR036364">
    <property type="entry name" value="SEA_dom_sf"/>
</dbReference>
<dbReference type="PANTHER" id="PTHR24269">
    <property type="entry name" value="KREMEN PROTEIN"/>
    <property type="match status" value="1"/>
</dbReference>
<evidence type="ECO:0000259" key="9">
    <source>
        <dbReference type="PROSITE" id="PS50024"/>
    </source>
</evidence>
<dbReference type="Proteomes" id="UP001249851">
    <property type="component" value="Unassembled WGS sequence"/>
</dbReference>
<dbReference type="Pfam" id="PF01822">
    <property type="entry name" value="WSC"/>
    <property type="match status" value="1"/>
</dbReference>
<feature type="compositionally biased region" description="Low complexity" evidence="7">
    <location>
        <begin position="117"/>
        <end position="132"/>
    </location>
</feature>
<evidence type="ECO:0000256" key="6">
    <source>
        <dbReference type="ARBA" id="ARBA00023180"/>
    </source>
</evidence>
<dbReference type="AlphaFoldDB" id="A0AAD9QAP9"/>
<reference evidence="11" key="1">
    <citation type="journal article" date="2023" name="G3 (Bethesda)">
        <title>Whole genome assembly and annotation of the endangered Caribbean coral Acropora cervicornis.</title>
        <authorList>
            <person name="Selwyn J.D."/>
            <person name="Vollmer S.V."/>
        </authorList>
    </citation>
    <scope>NUCLEOTIDE SEQUENCE</scope>
    <source>
        <strain evidence="11">K2</strain>
    </source>
</reference>
<dbReference type="EMBL" id="JARQWQ010000048">
    <property type="protein sequence ID" value="KAK2557758.1"/>
    <property type="molecule type" value="Genomic_DNA"/>
</dbReference>
<feature type="region of interest" description="Disordered" evidence="7">
    <location>
        <begin position="74"/>
        <end position="96"/>
    </location>
</feature>
<proteinExistence type="predicted"/>
<comment type="subcellular location">
    <subcellularLocation>
        <location evidence="1">Membrane</location>
        <topology evidence="1">Single-pass membrane protein</topology>
    </subcellularLocation>
</comment>
<dbReference type="InterPro" id="IPR002889">
    <property type="entry name" value="WSC_carb-bd"/>
</dbReference>
<organism evidence="11 12">
    <name type="scientific">Acropora cervicornis</name>
    <name type="common">Staghorn coral</name>
    <dbReference type="NCBI Taxonomy" id="6130"/>
    <lineage>
        <taxon>Eukaryota</taxon>
        <taxon>Metazoa</taxon>
        <taxon>Cnidaria</taxon>
        <taxon>Anthozoa</taxon>
        <taxon>Hexacorallia</taxon>
        <taxon>Scleractinia</taxon>
        <taxon>Astrocoeniina</taxon>
        <taxon>Acroporidae</taxon>
        <taxon>Acropora</taxon>
    </lineage>
</organism>
<keyword evidence="5" id="KW-0472">Membrane</keyword>
<keyword evidence="12" id="KW-1185">Reference proteome</keyword>